<feature type="compositionally biased region" description="Basic and acidic residues" evidence="1">
    <location>
        <begin position="268"/>
        <end position="283"/>
    </location>
</feature>
<reference evidence="2" key="2">
    <citation type="journal article" date="2023" name="BMC Genomics">
        <title>Pest status, molecular evolution, and epigenetic factors derived from the genome assembly of Frankliniella fusca, a thysanopteran phytovirus vector.</title>
        <authorList>
            <person name="Catto M.A."/>
            <person name="Labadie P.E."/>
            <person name="Jacobson A.L."/>
            <person name="Kennedy G.G."/>
            <person name="Srinivasan R."/>
            <person name="Hunt B.G."/>
        </authorList>
    </citation>
    <scope>NUCLEOTIDE SEQUENCE</scope>
    <source>
        <strain evidence="2">PL_HMW_Pooled</strain>
    </source>
</reference>
<accession>A0AAE1LEJ8</accession>
<feature type="compositionally biased region" description="Polar residues" evidence="1">
    <location>
        <begin position="198"/>
        <end position="224"/>
    </location>
</feature>
<evidence type="ECO:0000313" key="2">
    <source>
        <dbReference type="EMBL" id="KAK3915232.1"/>
    </source>
</evidence>
<protein>
    <submittedName>
        <fullName evidence="2">BEN domain-containing protein 5</fullName>
    </submittedName>
</protein>
<dbReference type="GO" id="GO:0045892">
    <property type="term" value="P:negative regulation of DNA-templated transcription"/>
    <property type="evidence" value="ECO:0007669"/>
    <property type="project" value="InterPro"/>
</dbReference>
<feature type="region of interest" description="Disordered" evidence="1">
    <location>
        <begin position="416"/>
        <end position="477"/>
    </location>
</feature>
<organism evidence="2 3">
    <name type="scientific">Frankliniella fusca</name>
    <dbReference type="NCBI Taxonomy" id="407009"/>
    <lineage>
        <taxon>Eukaryota</taxon>
        <taxon>Metazoa</taxon>
        <taxon>Ecdysozoa</taxon>
        <taxon>Arthropoda</taxon>
        <taxon>Hexapoda</taxon>
        <taxon>Insecta</taxon>
        <taxon>Pterygota</taxon>
        <taxon>Neoptera</taxon>
        <taxon>Paraneoptera</taxon>
        <taxon>Thysanoptera</taxon>
        <taxon>Terebrantia</taxon>
        <taxon>Thripoidea</taxon>
        <taxon>Thripidae</taxon>
        <taxon>Frankliniella</taxon>
    </lineage>
</organism>
<dbReference type="AlphaFoldDB" id="A0AAE1LEJ8"/>
<comment type="caution">
    <text evidence="2">The sequence shown here is derived from an EMBL/GenBank/DDBJ whole genome shotgun (WGS) entry which is preliminary data.</text>
</comment>
<feature type="compositionally biased region" description="Polar residues" evidence="1">
    <location>
        <begin position="231"/>
        <end position="258"/>
    </location>
</feature>
<gene>
    <name evidence="2" type="ORF">KUF71_024531</name>
</gene>
<dbReference type="EMBL" id="JAHWGI010000414">
    <property type="protein sequence ID" value="KAK3915232.1"/>
    <property type="molecule type" value="Genomic_DNA"/>
</dbReference>
<name>A0AAE1LEJ8_9NEOP</name>
<keyword evidence="3" id="KW-1185">Reference proteome</keyword>
<dbReference type="PANTHER" id="PTHR14628:SF1">
    <property type="entry name" value="BEN DOMAIN-CONTAINING PROTEIN 5"/>
    <property type="match status" value="1"/>
</dbReference>
<dbReference type="InterPro" id="IPR040391">
    <property type="entry name" value="BEND5"/>
</dbReference>
<feature type="compositionally biased region" description="Low complexity" evidence="1">
    <location>
        <begin position="289"/>
        <end position="302"/>
    </location>
</feature>
<feature type="compositionally biased region" description="Low complexity" evidence="1">
    <location>
        <begin position="450"/>
        <end position="461"/>
    </location>
</feature>
<dbReference type="Proteomes" id="UP001219518">
    <property type="component" value="Unassembled WGS sequence"/>
</dbReference>
<feature type="region of interest" description="Disordered" evidence="1">
    <location>
        <begin position="191"/>
        <end position="308"/>
    </location>
</feature>
<feature type="region of interest" description="Disordered" evidence="1">
    <location>
        <begin position="99"/>
        <end position="125"/>
    </location>
</feature>
<evidence type="ECO:0000256" key="1">
    <source>
        <dbReference type="SAM" id="MobiDB-lite"/>
    </source>
</evidence>
<evidence type="ECO:0000313" key="3">
    <source>
        <dbReference type="Proteomes" id="UP001219518"/>
    </source>
</evidence>
<dbReference type="GO" id="GO:0003677">
    <property type="term" value="F:DNA binding"/>
    <property type="evidence" value="ECO:0007669"/>
    <property type="project" value="InterPro"/>
</dbReference>
<reference evidence="2" key="1">
    <citation type="submission" date="2021-07" db="EMBL/GenBank/DDBJ databases">
        <authorList>
            <person name="Catto M.A."/>
            <person name="Jacobson A."/>
            <person name="Kennedy G."/>
            <person name="Labadie P."/>
            <person name="Hunt B.G."/>
            <person name="Srinivasan R."/>
        </authorList>
    </citation>
    <scope>NUCLEOTIDE SEQUENCE</scope>
    <source>
        <strain evidence="2">PL_HMW_Pooled</strain>
        <tissue evidence="2">Head</tissue>
    </source>
</reference>
<proteinExistence type="predicted"/>
<sequence>MKYALVQFRENGRNVKAQTLCSNIKDFNPANADDFEKDKQYQIKWQKSVVDDDFTHDGYFPGKILLLAATPEEIKVKAKDAGIKLPSHLLIVKAISSPSPMKRPLRKSRVKKGEESDESTNRKKRMMDTLQMLNDSGSSQLSEDLAKPEMFSNITSSSKIMMKSNSCSSVLHKKEKVETPALSFSAKSSCKNVKKSDSGSTLASKTTVKTEPASSFSPPKCSSKNMRKSDSGLTSPSQIESKTLSPTSPSDNSINRVSLKSRLDSALQEERSVRRNLNKDLKHEKKNKQFGGEQSDSSSGDFGDTDEDEDDVAVKLDNLEKEHSLCEVKFSELKLEISKLKSAQKEFEKVINKNLKISKLMDKVTNLSNMNMSLQHHLFGGSTGKKTDISKCAGDSDTPNCLDDALMFQSPAKNLSAEFSPVNDSPQLTPRKKSSSVEDCSLQVVRDAKSTTPKRSSSPKTARTKNAATDESDEESIAQRIEDDLREKRLLAFPNDDPNKVYVGSGISINKQFWEEKVRKQRDDSKFTKDATQGIWGVENLKQRVTSKATGSKKAATPSKLRLVTGMLRGKLRARNLSKGEIDTMVQSKALGWIGAKMYDVTRTYKPKKSKTPPSD</sequence>
<dbReference type="PANTHER" id="PTHR14628">
    <property type="entry name" value="BEN DOMAIN-CONTAINING PROTEIN 5"/>
    <property type="match status" value="1"/>
</dbReference>